<dbReference type="PRINTS" id="PR00114">
    <property type="entry name" value="STPHPHTASE"/>
</dbReference>
<proteinExistence type="inferred from homology"/>
<dbReference type="InterPro" id="IPR004843">
    <property type="entry name" value="Calcineurin-like_PHP"/>
</dbReference>
<dbReference type="Proteomes" id="UP000179807">
    <property type="component" value="Unassembled WGS sequence"/>
</dbReference>
<dbReference type="AlphaFoldDB" id="A0A1J4JM16"/>
<dbReference type="RefSeq" id="XP_068351710.1">
    <property type="nucleotide sequence ID" value="XM_068494543.1"/>
</dbReference>
<organism evidence="6 7">
    <name type="scientific">Tritrichomonas foetus</name>
    <dbReference type="NCBI Taxonomy" id="1144522"/>
    <lineage>
        <taxon>Eukaryota</taxon>
        <taxon>Metamonada</taxon>
        <taxon>Parabasalia</taxon>
        <taxon>Tritrichomonadida</taxon>
        <taxon>Tritrichomonadidae</taxon>
        <taxon>Tritrichomonas</taxon>
    </lineage>
</organism>
<dbReference type="EC" id="3.1.3.16" evidence="4"/>
<dbReference type="SUPFAM" id="SSF56300">
    <property type="entry name" value="Metallo-dependent phosphatases"/>
    <property type="match status" value="1"/>
</dbReference>
<evidence type="ECO:0000313" key="7">
    <source>
        <dbReference type="Proteomes" id="UP000179807"/>
    </source>
</evidence>
<dbReference type="GO" id="GO:0046872">
    <property type="term" value="F:metal ion binding"/>
    <property type="evidence" value="ECO:0007669"/>
    <property type="project" value="UniProtKB-KW"/>
</dbReference>
<keyword evidence="1" id="KW-0479">Metal-binding</keyword>
<accession>A0A1J4JM16</accession>
<dbReference type="OrthoDB" id="10259016at2759"/>
<comment type="caution">
    <text evidence="6">The sequence shown here is derived from an EMBL/GenBank/DDBJ whole genome shotgun (WGS) entry which is preliminary data.</text>
</comment>
<dbReference type="InterPro" id="IPR006186">
    <property type="entry name" value="Ser/Thr-sp_prot-phosphatase"/>
</dbReference>
<dbReference type="GO" id="GO:0004722">
    <property type="term" value="F:protein serine/threonine phosphatase activity"/>
    <property type="evidence" value="ECO:0007669"/>
    <property type="project" value="UniProtKB-EC"/>
</dbReference>
<reference evidence="6" key="1">
    <citation type="submission" date="2016-10" db="EMBL/GenBank/DDBJ databases">
        <authorList>
            <person name="Benchimol M."/>
            <person name="Almeida L.G."/>
            <person name="Vasconcelos A.T."/>
            <person name="Perreira-Neves A."/>
            <person name="Rosa I.A."/>
            <person name="Tasca T."/>
            <person name="Bogo M.R."/>
            <person name="de Souza W."/>
        </authorList>
    </citation>
    <scope>NUCLEOTIDE SEQUENCE [LARGE SCALE GENOMIC DNA]</scope>
    <source>
        <strain evidence="6">K</strain>
    </source>
</reference>
<evidence type="ECO:0000256" key="1">
    <source>
        <dbReference type="ARBA" id="ARBA00022723"/>
    </source>
</evidence>
<gene>
    <name evidence="6" type="ORF">TRFO_08867</name>
</gene>
<dbReference type="EMBL" id="MLAK01001049">
    <property type="protein sequence ID" value="OHS98573.1"/>
    <property type="molecule type" value="Genomic_DNA"/>
</dbReference>
<comment type="catalytic activity">
    <reaction evidence="4">
        <text>O-phospho-L-threonyl-[protein] + H2O = L-threonyl-[protein] + phosphate</text>
        <dbReference type="Rhea" id="RHEA:47004"/>
        <dbReference type="Rhea" id="RHEA-COMP:11060"/>
        <dbReference type="Rhea" id="RHEA-COMP:11605"/>
        <dbReference type="ChEBI" id="CHEBI:15377"/>
        <dbReference type="ChEBI" id="CHEBI:30013"/>
        <dbReference type="ChEBI" id="CHEBI:43474"/>
        <dbReference type="ChEBI" id="CHEBI:61977"/>
        <dbReference type="EC" id="3.1.3.16"/>
    </reaction>
</comment>
<dbReference type="VEuPathDB" id="TrichDB:TRFO_08867"/>
<dbReference type="PANTHER" id="PTHR45619">
    <property type="entry name" value="SERINE/THREONINE-PROTEIN PHOSPHATASE PP2A-RELATED"/>
    <property type="match status" value="1"/>
</dbReference>
<dbReference type="SMART" id="SM00156">
    <property type="entry name" value="PP2Ac"/>
    <property type="match status" value="1"/>
</dbReference>
<dbReference type="InterPro" id="IPR047129">
    <property type="entry name" value="PPA2-like"/>
</dbReference>
<protein>
    <recommendedName>
        <fullName evidence="4">Serine/threonine-protein phosphatase</fullName>
        <ecNumber evidence="4">3.1.3.16</ecNumber>
    </recommendedName>
</protein>
<dbReference type="PROSITE" id="PS00125">
    <property type="entry name" value="SER_THR_PHOSPHATASE"/>
    <property type="match status" value="1"/>
</dbReference>
<dbReference type="GeneID" id="94829247"/>
<evidence type="ECO:0000256" key="4">
    <source>
        <dbReference type="RuleBase" id="RU004273"/>
    </source>
</evidence>
<sequence length="314" mass="36008">MSQHEFHVDKIFEKLTKSPPELLEQNEVVKIIELSTQLFMKEENLLNLASPIIIVGDIHGQLYDLLEIFRVEPPPPESKYLFLGDYVDRGYYSLETLMYLLCLKIKNPDSVFLLRGNHECAAITRTYGFYQECIVKYKDHSVYQRCCELFNFLPLAALINNRIFATHGGLSPNLHLIDQLAVVDRFQEPMLEGPLPDLLWADPSERNGFTVSKRGVGYNFGGDVSKKFAYINNLVHITRAHQVAMKGYQIWFDGLVSTVWSAPNYMYRTGNLASVMRVSNSQRGFSMSFNIFDAVPQTERTVPETNEVLSPYFI</sequence>
<dbReference type="InterPro" id="IPR029052">
    <property type="entry name" value="Metallo-depent_PP-like"/>
</dbReference>
<evidence type="ECO:0000256" key="2">
    <source>
        <dbReference type="ARBA" id="ARBA00022801"/>
    </source>
</evidence>
<name>A0A1J4JM16_9EUKA</name>
<keyword evidence="2 4" id="KW-0378">Hydrolase</keyword>
<feature type="domain" description="Serine/threonine specific protein phosphatases" evidence="5">
    <location>
        <begin position="114"/>
        <end position="119"/>
    </location>
</feature>
<keyword evidence="7" id="KW-1185">Reference proteome</keyword>
<evidence type="ECO:0000256" key="3">
    <source>
        <dbReference type="ARBA" id="ARBA00023211"/>
    </source>
</evidence>
<keyword evidence="3" id="KW-0464">Manganese</keyword>
<evidence type="ECO:0000313" key="6">
    <source>
        <dbReference type="EMBL" id="OHS98573.1"/>
    </source>
</evidence>
<evidence type="ECO:0000259" key="5">
    <source>
        <dbReference type="PROSITE" id="PS00125"/>
    </source>
</evidence>
<comment type="similarity">
    <text evidence="4">Belongs to the PPP phosphatase family.</text>
</comment>
<dbReference type="Gene3D" id="3.60.21.10">
    <property type="match status" value="1"/>
</dbReference>
<dbReference type="Pfam" id="PF00149">
    <property type="entry name" value="Metallophos"/>
    <property type="match status" value="1"/>
</dbReference>